<dbReference type="InterPro" id="IPR022105">
    <property type="entry name" value="DUF3645"/>
</dbReference>
<dbReference type="Pfam" id="PF20255">
    <property type="entry name" value="DUF6606"/>
    <property type="match status" value="1"/>
</dbReference>
<feature type="region of interest" description="Disordered" evidence="7">
    <location>
        <begin position="3137"/>
        <end position="3204"/>
    </location>
</feature>
<evidence type="ECO:0000256" key="5">
    <source>
        <dbReference type="ARBA" id="ARBA00022801"/>
    </source>
</evidence>
<dbReference type="Pfam" id="PF12340">
    <property type="entry name" value="DUF3638"/>
    <property type="match status" value="1"/>
</dbReference>
<evidence type="ECO:0000259" key="9">
    <source>
        <dbReference type="Pfam" id="PF12359"/>
    </source>
</evidence>
<dbReference type="EC" id="3.4.19.12" evidence="2"/>
<dbReference type="InterPro" id="IPR022099">
    <property type="entry name" value="DUF3638"/>
</dbReference>
<dbReference type="PANTHER" id="PTHR13367">
    <property type="entry name" value="UBIQUITIN THIOESTERASE"/>
    <property type="match status" value="1"/>
</dbReference>
<comment type="catalytic activity">
    <reaction evidence="1">
        <text>Thiol-dependent hydrolysis of ester, thioester, amide, peptide and isopeptide bonds formed by the C-terminal Gly of ubiquitin (a 76-residue protein attached to proteins as an intracellular targeting signal).</text>
        <dbReference type="EC" id="3.4.19.12"/>
    </reaction>
</comment>
<feature type="compositionally biased region" description="Basic and acidic residues" evidence="7">
    <location>
        <begin position="3157"/>
        <end position="3172"/>
    </location>
</feature>
<keyword evidence="5" id="KW-0378">Hydrolase</keyword>
<feature type="compositionally biased region" description="Acidic residues" evidence="7">
    <location>
        <begin position="3138"/>
        <end position="3156"/>
    </location>
</feature>
<evidence type="ECO:0000256" key="2">
    <source>
        <dbReference type="ARBA" id="ARBA00012759"/>
    </source>
</evidence>
<evidence type="ECO:0000259" key="8">
    <source>
        <dbReference type="Pfam" id="PF12340"/>
    </source>
</evidence>
<dbReference type="EMBL" id="ML976979">
    <property type="protein sequence ID" value="KAF1962412.1"/>
    <property type="molecule type" value="Genomic_DNA"/>
</dbReference>
<dbReference type="PANTHER" id="PTHR13367:SF32">
    <property type="entry name" value="DUF6606 DOMAIN-CONTAINING PROTEIN"/>
    <property type="match status" value="1"/>
</dbReference>
<evidence type="ECO:0000313" key="12">
    <source>
        <dbReference type="Proteomes" id="UP000800035"/>
    </source>
</evidence>
<evidence type="ECO:0000256" key="7">
    <source>
        <dbReference type="SAM" id="MobiDB-lite"/>
    </source>
</evidence>
<reference evidence="11" key="1">
    <citation type="journal article" date="2020" name="Stud. Mycol.">
        <title>101 Dothideomycetes genomes: a test case for predicting lifestyles and emergence of pathogens.</title>
        <authorList>
            <person name="Haridas S."/>
            <person name="Albert R."/>
            <person name="Binder M."/>
            <person name="Bloem J."/>
            <person name="Labutti K."/>
            <person name="Salamov A."/>
            <person name="Andreopoulos B."/>
            <person name="Baker S."/>
            <person name="Barry K."/>
            <person name="Bills G."/>
            <person name="Bluhm B."/>
            <person name="Cannon C."/>
            <person name="Castanera R."/>
            <person name="Culley D."/>
            <person name="Daum C."/>
            <person name="Ezra D."/>
            <person name="Gonzalez J."/>
            <person name="Henrissat B."/>
            <person name="Kuo A."/>
            <person name="Liang C."/>
            <person name="Lipzen A."/>
            <person name="Lutzoni F."/>
            <person name="Magnuson J."/>
            <person name="Mondo S."/>
            <person name="Nolan M."/>
            <person name="Ohm R."/>
            <person name="Pangilinan J."/>
            <person name="Park H.-J."/>
            <person name="Ramirez L."/>
            <person name="Alfaro M."/>
            <person name="Sun H."/>
            <person name="Tritt A."/>
            <person name="Yoshinaga Y."/>
            <person name="Zwiers L.-H."/>
            <person name="Turgeon B."/>
            <person name="Goodwin S."/>
            <person name="Spatafora J."/>
            <person name="Crous P."/>
            <person name="Grigoriev I."/>
        </authorList>
    </citation>
    <scope>NUCLEOTIDE SEQUENCE</scope>
    <source>
        <strain evidence="11">CBS 675.92</strain>
    </source>
</reference>
<protein>
    <recommendedName>
        <fullName evidence="2">ubiquitinyl hydrolase 1</fullName>
        <ecNumber evidence="2">3.4.19.12</ecNumber>
    </recommendedName>
</protein>
<feature type="compositionally biased region" description="Acidic residues" evidence="7">
    <location>
        <begin position="3194"/>
        <end position="3204"/>
    </location>
</feature>
<name>A0A6A5UF91_9PLEO</name>
<keyword evidence="6" id="KW-0788">Thiol protease</keyword>
<feature type="domain" description="DUF3638" evidence="8">
    <location>
        <begin position="2008"/>
        <end position="2231"/>
    </location>
</feature>
<evidence type="ECO:0000256" key="4">
    <source>
        <dbReference type="ARBA" id="ARBA00022786"/>
    </source>
</evidence>
<evidence type="ECO:0000259" key="10">
    <source>
        <dbReference type="Pfam" id="PF20255"/>
    </source>
</evidence>
<sequence>MASSPEPILQLYQHAALPRFLPGHIDRNLYRIDSALLERFMKTIKTITPFAAPDHQSRLDAIRLALTTSRALNVEGKIDKTTLVKEFGELQGGQALILYATEQNAALLVYRQLMSAGEDDLIFEAFETSAVCEKVLACEGALVWDFPGRAVSVPRGVYTDEGFQQSVAAFLEQSSIESVKQFAAVTHKAAAPLPEIRDTTDPTLITGLFMTILEANGRIHHPVILRKRVRDTVSFKEAHRPWRRSPFYLVLRVAIERHLLQLFGPDGRVFYKIAMCVFLTDLLNDSHGAIPSEDSYFLMQKIGRRLAKLVNEKATASATAKAIHDGLFGSLKTTFEKSLSTIGRYLEQQWSSYRSGTTRTIRPLPWRAYDSELVLKLPLSGQYLNSIAFANHASPYNTSLSPLQLLNHYETIGGKAKPFAAVASRYLALAKFTESTVVPALSNDADCNSSCGQTAHVISSYMNATGNLFDQYSEFKSVYLLGLMELWVQMDRSATAKYPLLKRFHPGFEPEMLNVLELPSLENVQRLQRVQAYLSQRCLDWAGKGTKTIFDSPAEDSFAALYYDRFGDEGGLRELRLLIEREAEDARSEKEKEWRALSKQHEQLMQKVAESTCPYVTTVAPDGKVERVHQRGCPKHRFKWQAKQIKIKIFEHPLPKLEPDIKAVLFELRCPKPFSAYRDATWSLLDVFAYPETKAIDHVQQLRSYVGLRCHSSLSSMTVSLASSTKSHYNCHYAESDFPVALHDVTRTCGLKLDYFDSSSKTWTKRAGKASFSAHFQLQLPKDSPYQSVSLGEWPTSNEVIASQSKCPSDVNVHEFMAWQGLLGGMHRRWLSVLRELGSTNLNFSSESTWAIISKLIGQVGPASSGHILRDVHQVFEDEHFCNKLLEQVSYRLEVIRRNWREPIQMDILISILLKVGSLSPLANVQANALNLLSRVRSITWDWCSKLSSSEATNFAIWASVLCKRTYQQLSPTSSCLESASLETYIGASIILEENLVGKFDYPNSLRIAVLRDLLFTYQIRKLLRKSILLDPDALLSALGKVWPVPEASLRARPIVEMVPESWWVQVTVKGAQATHYVHFNLVHGDLLIDGKQSGTLPSEYRKYAIIQDLFGTHNLRVRPSYQTGMTLFIARPMPNNHWVHLGFRNGDLVLRAVQGSTVLELINATCFRKGSNWDLPSALVSNCYHWLDLGSKVLEVRQDDIWVSKKSNWKLNLYTRRAFRRGSSLVDPMSSVASKVAQNFHCFEYAHNITIFQPSKGPLSVELKRLELSFYVNNAKLLQCRQLRAEIAPSPLQDFGSWYGLRSKIVLRSTQNPDQRIVLIPEGPSKVQKEGIHVKSYIANIGSYLKFEINPVLGRIECPAEPRLLYTKALWHAYTTSFLPDPLTGRTGVEEALQLLQSGLYKPWAPLPQGLHEALDRIAKLSPKRVYYPVSLKCMETVHWQPDLTVTMQDDRYRATIEKISQRSSVLLLFEPRAVGDGPQTIEAGNPHLEARAVARSSARSSPSDLVYPSRDCRALEDKLAPILTLSKVLAEWPADISNTTHIASLLQEFPVLGGYIGPFDRVQVFDKISVDLGENWGSLVQSAIESGPHDRYRLMFLLVPMVLSPKAPMELLLVLLSYAVLPDLKGFAYPKWPSYLQFQSDEIPAAKDLADMMNDAHQPYMPLSLEKATKAGQLALERIKHQEACEHNCLQLAKSIREQWPKVEVDMDKVATVDAKFLNIESALEPVLVEWRRLTQNHDFAKYLEQVQLVLDKHSAVAESRSKDAGIVHDISDGSMDPQVYPTQDRGEEQPSLRELLHKSIGRTRSKLGTAKAAMLPVLQQLPNGITSAPSARVTGQHSRPSKAALQRPEHIEELESITMHLSNSESMVQKDYARELRQSISALVERKAEPSITLPPFNPIQLSHDIQQAQANCDSMLCDIYEALEAGDERAKWLKIARLWPKRSRLELIAELRSTSGITFGEGTKEALVEFGLELTALQRLLRIRDASLKGRYQQLIDERTNAGHCNWLPLENADWLLLEIDSDMMLRPEQIEVAHATIFPPSGQNSVVQLLMGKGKTSCILPMVAAVLADKKNLLRVIVPRALLLQSAQVMQVKLGGLLDRDVMHIPFSRKTPTHRNLMQSYSQLHLNLRKDSGVMIALPEHILSFKLSGLQRLCDGHLEEARPMIKIQEWLERNARDVLDECDVSLAIKTQLIYPSGSQTVVDGHPSRWLTIQMVIGLMRAYLPHLAHKYPQSIEVVEREVGFGDFPLVYFLRPDVEQYFLTLIVDDVCKGQLATLPCAEIPANCQEDIKIFISKEVVPNDVDQRVTSMFKDKQHTMKVLYHLRGLFVHRIFMSTLKKRWNVQYGLHASRDPIAVPYHAKGVPSPTSEWGHPDVAIVLTCLSFYYEGLNELQFKQAFEQLLKADEPSIEYDKWATPDLPAGLRDYTSVNVEDSSQLRELHRHVRFNVYLLNFYMNSFVFPRHAKQFDMKLQASGWDLVLYDPEKPKARTTGFSGTNDSRHQLPMTIKQNDLPKLAYTNAEVLSYLLLPRNRRYIRMVNQHGRFSEVDLVNKLFNPYDKFVRDDYTGEFNPDPKERIRVLIDAGAQILEHDNISLVKAWLKVDRMAAAAVFFDSDHRPWVLYRKGTRIPLVASPFAESLDECVVYLDESHCRGTDLKLPPNARAALTLGPHVTKDALVQAAMRLRLLGQSQAVTFFSPQEVHQSILDLSMPSSIDGSRDRLSGVSSPHQVSSSDVIYWLLNRSCETIEQLEPLYFAQGNTYTQQIQAKNDFPDFFERPFQRERLLASLRSKELFSLKQLYEPTRRPTNALRANFMPSLKPFVKELIKRKNAFQDRGHAVHGSTFQEVEQEREVELEIESVRESQKPIHFNALKIPRIHKDMEAFAKLGEIKPGSDAYQSMLSALQQTASGLKHGAFTILSRPRLFVSTQFTRTVKVVEPNDNFLRSCQWVLWNTHTQLALVISPEEADALIPLLRRYRNPKSTGGSTHLIVYSAPVTRRMLDFNNLDYYALPSLPSGYKMPSWLKIELGIFAGRLYFAWDEYEELAAYLGVQTRNDGENHGFDRPEAFVKKPLTFLHNWLAVLRKGADFEQTPMGFVTTGKPLSANHPFFLASAGNEPTVEPKLKKVFFGAPEAEQDEVPSDSEDEQDDEDYEFHGVDEDLVDGRDGSLDGEDSDFFDAEEYVEGGKSDEENENEAETEK</sequence>
<dbReference type="Pfam" id="PF12359">
    <property type="entry name" value="DUF3645"/>
    <property type="match status" value="1"/>
</dbReference>
<evidence type="ECO:0000313" key="11">
    <source>
        <dbReference type="EMBL" id="KAF1962412.1"/>
    </source>
</evidence>
<feature type="domain" description="DUF6606" evidence="10">
    <location>
        <begin position="11"/>
        <end position="283"/>
    </location>
</feature>
<dbReference type="InterPro" id="IPR046541">
    <property type="entry name" value="DUF6606"/>
</dbReference>
<dbReference type="Proteomes" id="UP000800035">
    <property type="component" value="Unassembled WGS sequence"/>
</dbReference>
<organism evidence="11 12">
    <name type="scientific">Byssothecium circinans</name>
    <dbReference type="NCBI Taxonomy" id="147558"/>
    <lineage>
        <taxon>Eukaryota</taxon>
        <taxon>Fungi</taxon>
        <taxon>Dikarya</taxon>
        <taxon>Ascomycota</taxon>
        <taxon>Pezizomycotina</taxon>
        <taxon>Dothideomycetes</taxon>
        <taxon>Pleosporomycetidae</taxon>
        <taxon>Pleosporales</taxon>
        <taxon>Massarineae</taxon>
        <taxon>Massarinaceae</taxon>
        <taxon>Byssothecium</taxon>
    </lineage>
</organism>
<dbReference type="InterPro" id="IPR051346">
    <property type="entry name" value="OTU_Deubiquitinase"/>
</dbReference>
<keyword evidence="3" id="KW-0645">Protease</keyword>
<feature type="domain" description="DUF3645" evidence="9">
    <location>
        <begin position="2352"/>
        <end position="2384"/>
    </location>
</feature>
<evidence type="ECO:0000256" key="6">
    <source>
        <dbReference type="ARBA" id="ARBA00022807"/>
    </source>
</evidence>
<keyword evidence="12" id="KW-1185">Reference proteome</keyword>
<dbReference type="GO" id="GO:0006508">
    <property type="term" value="P:proteolysis"/>
    <property type="evidence" value="ECO:0007669"/>
    <property type="project" value="UniProtKB-KW"/>
</dbReference>
<accession>A0A6A5UF91</accession>
<evidence type="ECO:0000256" key="3">
    <source>
        <dbReference type="ARBA" id="ARBA00022670"/>
    </source>
</evidence>
<gene>
    <name evidence="11" type="ORF">CC80DRAFT_400484</name>
</gene>
<dbReference type="GO" id="GO:0004843">
    <property type="term" value="F:cysteine-type deubiquitinase activity"/>
    <property type="evidence" value="ECO:0007669"/>
    <property type="project" value="UniProtKB-EC"/>
</dbReference>
<feature type="compositionally biased region" description="Acidic residues" evidence="7">
    <location>
        <begin position="3173"/>
        <end position="3187"/>
    </location>
</feature>
<keyword evidence="4" id="KW-0833">Ubl conjugation pathway</keyword>
<evidence type="ECO:0000256" key="1">
    <source>
        <dbReference type="ARBA" id="ARBA00000707"/>
    </source>
</evidence>
<dbReference type="OrthoDB" id="3182339at2759"/>
<proteinExistence type="predicted"/>